<dbReference type="EMBL" id="BSTJ01000003">
    <property type="protein sequence ID" value="GLY74877.1"/>
    <property type="molecule type" value="Genomic_DNA"/>
</dbReference>
<organism evidence="4 5">
    <name type="scientific">Actinoallomurus iriomotensis</name>
    <dbReference type="NCBI Taxonomy" id="478107"/>
    <lineage>
        <taxon>Bacteria</taxon>
        <taxon>Bacillati</taxon>
        <taxon>Actinomycetota</taxon>
        <taxon>Actinomycetes</taxon>
        <taxon>Streptosporangiales</taxon>
        <taxon>Thermomonosporaceae</taxon>
        <taxon>Actinoallomurus</taxon>
    </lineage>
</organism>
<keyword evidence="2" id="KW-0288">FMN</keyword>
<dbReference type="InterPro" id="IPR005025">
    <property type="entry name" value="FMN_Rdtase-like_dom"/>
</dbReference>
<dbReference type="PANTHER" id="PTHR43278">
    <property type="entry name" value="NAD(P)H-DEPENDENT FMN-CONTAINING OXIDOREDUCTASE YWQN-RELATED"/>
    <property type="match status" value="1"/>
</dbReference>
<evidence type="ECO:0000259" key="3">
    <source>
        <dbReference type="Pfam" id="PF03358"/>
    </source>
</evidence>
<dbReference type="PANTHER" id="PTHR43278:SF4">
    <property type="entry name" value="NAD(P)H-DEPENDENT FMN-CONTAINING OXIDOREDUCTASE YWQN-RELATED"/>
    <property type="match status" value="1"/>
</dbReference>
<dbReference type="Pfam" id="PF03358">
    <property type="entry name" value="FMN_red"/>
    <property type="match status" value="1"/>
</dbReference>
<gene>
    <name evidence="4" type="ORF">Airi01_031440</name>
</gene>
<feature type="domain" description="NADPH-dependent FMN reductase-like" evidence="3">
    <location>
        <begin position="13"/>
        <end position="135"/>
    </location>
</feature>
<protein>
    <submittedName>
        <fullName evidence="4">Flavodoxin</fullName>
    </submittedName>
</protein>
<sequence length="191" mass="21029">MSLDQPDAAARRFLFVLGSSRAEGNTETLARQAAARLPAEVEQRWIRLDDLPLPAFSDVRHAGGPGYAEPTGNERLLLDATVTATDVVIVSPLYWYSVSAATKLYLDYWSPWLRVPGVDFKARMRGRTMWAITVISEEDPAKADPLLGTLRLTADYLGMRWGGELVGYADRPGDIRADADALAAAEKFFTP</sequence>
<dbReference type="GO" id="GO:0016491">
    <property type="term" value="F:oxidoreductase activity"/>
    <property type="evidence" value="ECO:0007669"/>
    <property type="project" value="InterPro"/>
</dbReference>
<evidence type="ECO:0000313" key="5">
    <source>
        <dbReference type="Proteomes" id="UP001165135"/>
    </source>
</evidence>
<evidence type="ECO:0000313" key="4">
    <source>
        <dbReference type="EMBL" id="GLY74877.1"/>
    </source>
</evidence>
<evidence type="ECO:0000256" key="2">
    <source>
        <dbReference type="ARBA" id="ARBA00022643"/>
    </source>
</evidence>
<comment type="caution">
    <text evidence="4">The sequence shown here is derived from an EMBL/GenBank/DDBJ whole genome shotgun (WGS) entry which is preliminary data.</text>
</comment>
<dbReference type="AlphaFoldDB" id="A0A9W6RIW7"/>
<proteinExistence type="predicted"/>
<dbReference type="Gene3D" id="3.40.50.360">
    <property type="match status" value="1"/>
</dbReference>
<dbReference type="RefSeq" id="WP_285621107.1">
    <property type="nucleotide sequence ID" value="NZ_BSTJ01000003.1"/>
</dbReference>
<reference evidence="4" key="1">
    <citation type="submission" date="2023-03" db="EMBL/GenBank/DDBJ databases">
        <title>Actinoallomurus iriomotensis NBRC 103681.</title>
        <authorList>
            <person name="Ichikawa N."/>
            <person name="Sato H."/>
            <person name="Tonouchi N."/>
        </authorList>
    </citation>
    <scope>NUCLEOTIDE SEQUENCE</scope>
    <source>
        <strain evidence="4">NBRC 103681</strain>
    </source>
</reference>
<keyword evidence="1" id="KW-0285">Flavoprotein</keyword>
<evidence type="ECO:0000256" key="1">
    <source>
        <dbReference type="ARBA" id="ARBA00022630"/>
    </source>
</evidence>
<name>A0A9W6RIW7_9ACTN</name>
<dbReference type="SUPFAM" id="SSF52218">
    <property type="entry name" value="Flavoproteins"/>
    <property type="match status" value="1"/>
</dbReference>
<accession>A0A9W6RIW7</accession>
<dbReference type="InterPro" id="IPR029039">
    <property type="entry name" value="Flavoprotein-like_sf"/>
</dbReference>
<dbReference type="InterPro" id="IPR051796">
    <property type="entry name" value="ISF_SsuE-like"/>
</dbReference>
<dbReference type="Proteomes" id="UP001165135">
    <property type="component" value="Unassembled WGS sequence"/>
</dbReference>